<dbReference type="InterPro" id="IPR019734">
    <property type="entry name" value="TPR_rpt"/>
</dbReference>
<dbReference type="Gene3D" id="3.40.50.300">
    <property type="entry name" value="P-loop containing nucleotide triphosphate hydrolases"/>
    <property type="match status" value="1"/>
</dbReference>
<dbReference type="SUPFAM" id="SSF48452">
    <property type="entry name" value="TPR-like"/>
    <property type="match status" value="2"/>
</dbReference>
<name>A0A8H6XQ12_9AGAR</name>
<proteinExistence type="predicted"/>
<dbReference type="InterPro" id="IPR011990">
    <property type="entry name" value="TPR-like_helical_dom_sf"/>
</dbReference>
<comment type="caution">
    <text evidence="1">The sequence shown here is derived from an EMBL/GenBank/DDBJ whole genome shotgun (WGS) entry which is preliminary data.</text>
</comment>
<gene>
    <name evidence="1" type="ORF">MVEN_01609300</name>
</gene>
<dbReference type="SUPFAM" id="SSF52540">
    <property type="entry name" value="P-loop containing nucleoside triphosphate hydrolases"/>
    <property type="match status" value="1"/>
</dbReference>
<dbReference type="Pfam" id="PF13424">
    <property type="entry name" value="TPR_12"/>
    <property type="match status" value="2"/>
</dbReference>
<dbReference type="InterPro" id="IPR053137">
    <property type="entry name" value="NLR-like"/>
</dbReference>
<dbReference type="InterPro" id="IPR027417">
    <property type="entry name" value="P-loop_NTPase"/>
</dbReference>
<dbReference type="SMART" id="SM00028">
    <property type="entry name" value="TPR"/>
    <property type="match status" value="6"/>
</dbReference>
<dbReference type="Proteomes" id="UP000620124">
    <property type="component" value="Unassembled WGS sequence"/>
</dbReference>
<keyword evidence="2" id="KW-1185">Reference proteome</keyword>
<dbReference type="PANTHER" id="PTHR46082:SF11">
    <property type="entry name" value="AAA+ ATPASE DOMAIN-CONTAINING PROTEIN-RELATED"/>
    <property type="match status" value="1"/>
</dbReference>
<dbReference type="AlphaFoldDB" id="A0A8H6XQ12"/>
<evidence type="ECO:0000313" key="2">
    <source>
        <dbReference type="Proteomes" id="UP000620124"/>
    </source>
</evidence>
<accession>A0A8H6XQ12</accession>
<reference evidence="1" key="1">
    <citation type="submission" date="2020-05" db="EMBL/GenBank/DDBJ databases">
        <title>Mycena genomes resolve the evolution of fungal bioluminescence.</title>
        <authorList>
            <person name="Tsai I.J."/>
        </authorList>
    </citation>
    <scope>NUCLEOTIDE SEQUENCE</scope>
    <source>
        <strain evidence="1">CCC161011</strain>
    </source>
</reference>
<organism evidence="1 2">
    <name type="scientific">Mycena venus</name>
    <dbReference type="NCBI Taxonomy" id="2733690"/>
    <lineage>
        <taxon>Eukaryota</taxon>
        <taxon>Fungi</taxon>
        <taxon>Dikarya</taxon>
        <taxon>Basidiomycota</taxon>
        <taxon>Agaricomycotina</taxon>
        <taxon>Agaricomycetes</taxon>
        <taxon>Agaricomycetidae</taxon>
        <taxon>Agaricales</taxon>
        <taxon>Marasmiineae</taxon>
        <taxon>Mycenaceae</taxon>
        <taxon>Mycena</taxon>
    </lineage>
</organism>
<dbReference type="PRINTS" id="PR00381">
    <property type="entry name" value="KINESINLIGHT"/>
</dbReference>
<dbReference type="OrthoDB" id="539810at2759"/>
<dbReference type="Gene3D" id="1.25.40.10">
    <property type="entry name" value="Tetratricopeptide repeat domain"/>
    <property type="match status" value="2"/>
</dbReference>
<dbReference type="Pfam" id="PF13374">
    <property type="entry name" value="TPR_10"/>
    <property type="match status" value="3"/>
</dbReference>
<sequence length="599" mass="66924">MSAWASESHTINNHIYGGVGGNGGAGRQQGGGGGAGEGSRINWAVEAENFTMHNHIQIHGSGSEQKQQMNASEIKQSKAALALVRCPPPSQIFQGRQDILEKMKEYFSRNLGERHIYVLYGLGGSGKTQIALKFLNMMNRYQTPRFTKQFFINASSLQTLNTAFKNIAISQRIGNTSEDGLLWLISEIEEWMLLFDNADDPTIDLFPFFPRCTHGNIIITSRNPQLAEHGPRSHSRVGDMDETDAIDLLLLRAVKEKTIEITQRASEIVKELSYLPLAIIQADSLILDTGTIKSMFWKQYAWIYYDSGRFNEAEPLEQLVLKRQKQLLGADHPDTLLAMANLAATYRQLGRYQEAEPLQGIVLEKRKQVLGADHPDTLRAMGNLAATYHQLGRYQEAEPLEGIVLEKRKQVLGADHPDTLLAMANLAGTYRQLGRYQEAEPLEGTVLEKRKQVLGADHPDTQWAMANLAATYRRLGRYQEAEPLDGIVLEKRKQVLGADHPDTLRAMGNLAATYHQLGRYQEAEPLQGIVLEKQKKVLGADHPDTLQAMAKLAATYHQLGRYQEEEPLEGTVLEKRKKVLGADHPDTLQAMANLAATYH</sequence>
<dbReference type="PANTHER" id="PTHR46082">
    <property type="entry name" value="ATP/GTP-BINDING PROTEIN-RELATED"/>
    <property type="match status" value="1"/>
</dbReference>
<evidence type="ECO:0000313" key="1">
    <source>
        <dbReference type="EMBL" id="KAF7345873.1"/>
    </source>
</evidence>
<dbReference type="EMBL" id="JACAZI010000013">
    <property type="protein sequence ID" value="KAF7345873.1"/>
    <property type="molecule type" value="Genomic_DNA"/>
</dbReference>
<protein>
    <submittedName>
        <fullName evidence="1">FabD/lysophospholipase-like protein</fullName>
    </submittedName>
</protein>